<gene>
    <name evidence="3" type="primary">Vigan.01G113800</name>
    <name evidence="3" type="ORF">VIGAN_01113800</name>
</gene>
<dbReference type="Pfam" id="PF14432">
    <property type="entry name" value="DYW_deaminase"/>
    <property type="match status" value="1"/>
</dbReference>
<dbReference type="GO" id="GO:0008270">
    <property type="term" value="F:zinc ion binding"/>
    <property type="evidence" value="ECO:0007669"/>
    <property type="project" value="InterPro"/>
</dbReference>
<evidence type="ECO:0000256" key="1">
    <source>
        <dbReference type="ARBA" id="ARBA00006643"/>
    </source>
</evidence>
<evidence type="ECO:0000259" key="2">
    <source>
        <dbReference type="Pfam" id="PF14432"/>
    </source>
</evidence>
<dbReference type="EMBL" id="AP015034">
    <property type="protein sequence ID" value="BAT73630.1"/>
    <property type="molecule type" value="Genomic_DNA"/>
</dbReference>
<protein>
    <recommendedName>
        <fullName evidence="2">DYW domain-containing protein</fullName>
    </recommendedName>
</protein>
<name>A0A0S3QZA0_PHAAN</name>
<dbReference type="Proteomes" id="UP000291084">
    <property type="component" value="Chromosome 1"/>
</dbReference>
<accession>A0A0S3QZA0</accession>
<evidence type="ECO:0000313" key="3">
    <source>
        <dbReference type="EMBL" id="BAT73630.1"/>
    </source>
</evidence>
<evidence type="ECO:0000313" key="4">
    <source>
        <dbReference type="Proteomes" id="UP000291084"/>
    </source>
</evidence>
<sequence length="122" mass="13964">MIHRFAAGDVKHPQINEIKKELNELLERLKGIGYQPNLSSVLYDDEKRLLLMSHSEKLALSFGLLSTDAGSTIKIMKNLSICKDFHIVMCGVSRLTGRKIVVRDNTRFHHFFNGACSCRNFW</sequence>
<comment type="similarity">
    <text evidence="1">Belongs to the PPR family. PCMP-H subfamily.</text>
</comment>
<organism evidence="3 4">
    <name type="scientific">Vigna angularis var. angularis</name>
    <dbReference type="NCBI Taxonomy" id="157739"/>
    <lineage>
        <taxon>Eukaryota</taxon>
        <taxon>Viridiplantae</taxon>
        <taxon>Streptophyta</taxon>
        <taxon>Embryophyta</taxon>
        <taxon>Tracheophyta</taxon>
        <taxon>Spermatophyta</taxon>
        <taxon>Magnoliopsida</taxon>
        <taxon>eudicotyledons</taxon>
        <taxon>Gunneridae</taxon>
        <taxon>Pentapetalae</taxon>
        <taxon>rosids</taxon>
        <taxon>fabids</taxon>
        <taxon>Fabales</taxon>
        <taxon>Fabaceae</taxon>
        <taxon>Papilionoideae</taxon>
        <taxon>50 kb inversion clade</taxon>
        <taxon>NPAAA clade</taxon>
        <taxon>indigoferoid/millettioid clade</taxon>
        <taxon>Phaseoleae</taxon>
        <taxon>Vigna</taxon>
    </lineage>
</organism>
<dbReference type="InterPro" id="IPR046849">
    <property type="entry name" value="E2_motif"/>
</dbReference>
<proteinExistence type="inferred from homology"/>
<dbReference type="InterPro" id="IPR032867">
    <property type="entry name" value="DYW_dom"/>
</dbReference>
<dbReference type="Pfam" id="PF20430">
    <property type="entry name" value="Eplus_motif"/>
    <property type="match status" value="1"/>
</dbReference>
<keyword evidence="4" id="KW-1185">Reference proteome</keyword>
<dbReference type="AlphaFoldDB" id="A0A0S3QZA0"/>
<feature type="domain" description="DYW" evidence="2">
    <location>
        <begin position="33"/>
        <end position="122"/>
    </location>
</feature>
<reference evidence="3 4" key="1">
    <citation type="journal article" date="2015" name="Sci. Rep.">
        <title>The power of single molecule real-time sequencing technology in the de novo assembly of a eukaryotic genome.</title>
        <authorList>
            <person name="Sakai H."/>
            <person name="Naito K."/>
            <person name="Ogiso-Tanaka E."/>
            <person name="Takahashi Y."/>
            <person name="Iseki K."/>
            <person name="Muto C."/>
            <person name="Satou K."/>
            <person name="Teruya K."/>
            <person name="Shiroma A."/>
            <person name="Shimoji M."/>
            <person name="Hirano T."/>
            <person name="Itoh T."/>
            <person name="Kaga A."/>
            <person name="Tomooka N."/>
        </authorList>
    </citation>
    <scope>NUCLEOTIDE SEQUENCE [LARGE SCALE GENOMIC DNA]</scope>
    <source>
        <strain evidence="4">cv. Shumari</strain>
    </source>
</reference>